<name>A0A6A7A1P9_9PLEO</name>
<gene>
    <name evidence="1" type="ORF">CC86DRAFT_439700</name>
</gene>
<dbReference type="OrthoDB" id="5428863at2759"/>
<organism evidence="1 2">
    <name type="scientific">Ophiobolus disseminans</name>
    <dbReference type="NCBI Taxonomy" id="1469910"/>
    <lineage>
        <taxon>Eukaryota</taxon>
        <taxon>Fungi</taxon>
        <taxon>Dikarya</taxon>
        <taxon>Ascomycota</taxon>
        <taxon>Pezizomycotina</taxon>
        <taxon>Dothideomycetes</taxon>
        <taxon>Pleosporomycetidae</taxon>
        <taxon>Pleosporales</taxon>
        <taxon>Pleosporineae</taxon>
        <taxon>Phaeosphaeriaceae</taxon>
        <taxon>Ophiobolus</taxon>
    </lineage>
</organism>
<proteinExistence type="predicted"/>
<keyword evidence="2" id="KW-1185">Reference proteome</keyword>
<dbReference type="Proteomes" id="UP000799424">
    <property type="component" value="Unassembled WGS sequence"/>
</dbReference>
<dbReference type="AlphaFoldDB" id="A0A6A7A1P9"/>
<accession>A0A6A7A1P9</accession>
<evidence type="ECO:0000313" key="2">
    <source>
        <dbReference type="Proteomes" id="UP000799424"/>
    </source>
</evidence>
<reference evidence="1" key="1">
    <citation type="journal article" date="2020" name="Stud. Mycol.">
        <title>101 Dothideomycetes genomes: a test case for predicting lifestyles and emergence of pathogens.</title>
        <authorList>
            <person name="Haridas S."/>
            <person name="Albert R."/>
            <person name="Binder M."/>
            <person name="Bloem J."/>
            <person name="Labutti K."/>
            <person name="Salamov A."/>
            <person name="Andreopoulos B."/>
            <person name="Baker S."/>
            <person name="Barry K."/>
            <person name="Bills G."/>
            <person name="Bluhm B."/>
            <person name="Cannon C."/>
            <person name="Castanera R."/>
            <person name="Culley D."/>
            <person name="Daum C."/>
            <person name="Ezra D."/>
            <person name="Gonzalez J."/>
            <person name="Henrissat B."/>
            <person name="Kuo A."/>
            <person name="Liang C."/>
            <person name="Lipzen A."/>
            <person name="Lutzoni F."/>
            <person name="Magnuson J."/>
            <person name="Mondo S."/>
            <person name="Nolan M."/>
            <person name="Ohm R."/>
            <person name="Pangilinan J."/>
            <person name="Park H.-J."/>
            <person name="Ramirez L."/>
            <person name="Alfaro M."/>
            <person name="Sun H."/>
            <person name="Tritt A."/>
            <person name="Yoshinaga Y."/>
            <person name="Zwiers L.-H."/>
            <person name="Turgeon B."/>
            <person name="Goodwin S."/>
            <person name="Spatafora J."/>
            <person name="Crous P."/>
            <person name="Grigoriev I."/>
        </authorList>
    </citation>
    <scope>NUCLEOTIDE SEQUENCE</scope>
    <source>
        <strain evidence="1">CBS 113818</strain>
    </source>
</reference>
<sequence>MKTFGYQALTDGASLRPQHGLRELGLIKRVSALSVGSFLHPDKLYSIATRSHSTRCMRPLYEPFGSWWSTVCFYGGLGDPGLSLATHIEQYTKRQLSHQSDALNALQGIFERYTRRGSPVSQYWGIPTVFTAYQFVSWKRSCVSKGSQQSLASSQIHAAFAFGLLWRLGKNACAQRRSGFPSWSWAGWITSVSWPPWDDERVLEDEIFIRISVANVTGEEEPLADAFVRAYNSQAPSSLRYIPTLRIDAEILRLRFSLSSSSRGCYHSTTCRAEEPIFYHGGEQPRCEVHRCPSDATTSGCFGSLLTSRKAMNCGVHYATKICHASSLKVALLSLFGKKEESASSHLSHPVHLAQVLPRYMTEPHLVRIIIAMILNSIRLFRSRT</sequence>
<dbReference type="PANTHER" id="PTHR33112:SF1">
    <property type="entry name" value="HETEROKARYON INCOMPATIBILITY DOMAIN-CONTAINING PROTEIN"/>
    <property type="match status" value="1"/>
</dbReference>
<dbReference type="EMBL" id="MU006224">
    <property type="protein sequence ID" value="KAF2827250.1"/>
    <property type="molecule type" value="Genomic_DNA"/>
</dbReference>
<evidence type="ECO:0008006" key="3">
    <source>
        <dbReference type="Google" id="ProtNLM"/>
    </source>
</evidence>
<protein>
    <recommendedName>
        <fullName evidence="3">Heterokaryon incompatibility domain-containing protein</fullName>
    </recommendedName>
</protein>
<evidence type="ECO:0000313" key="1">
    <source>
        <dbReference type="EMBL" id="KAF2827250.1"/>
    </source>
</evidence>
<dbReference type="PANTHER" id="PTHR33112">
    <property type="entry name" value="DOMAIN PROTEIN, PUTATIVE-RELATED"/>
    <property type="match status" value="1"/>
</dbReference>